<proteinExistence type="predicted"/>
<dbReference type="RefSeq" id="WP_270043565.1">
    <property type="nucleotide sequence ID" value="NZ_JAPDOD010000032.1"/>
</dbReference>
<keyword evidence="3" id="KW-1185">Reference proteome</keyword>
<dbReference type="SUPFAM" id="SSF51182">
    <property type="entry name" value="RmlC-like cupins"/>
    <property type="match status" value="1"/>
</dbReference>
<dbReference type="EMBL" id="JAPDOD010000032">
    <property type="protein sequence ID" value="MDA0164314.1"/>
    <property type="molecule type" value="Genomic_DNA"/>
</dbReference>
<dbReference type="InterPro" id="IPR013096">
    <property type="entry name" value="Cupin_2"/>
</dbReference>
<sequence>MAFSGQIIHNPISGERIHFLRTAQDTDGALLEFELQLTPDGKVPGAHVHPEQEERFHVLEGTMAFKLGFKKIVAGPGETVVVPAGARHKFANGGECTARVRVEVEPALEMEQLLETTAELAHEGNTLRSGMPKPLHLALFVQRFKREVRAPFPPAWMVSVTMAPLRMLARLRGHHARYAPELAFAAA</sequence>
<dbReference type="Proteomes" id="UP001149140">
    <property type="component" value="Unassembled WGS sequence"/>
</dbReference>
<dbReference type="PANTHER" id="PTHR36440:SF1">
    <property type="entry name" value="PUTATIVE (AFU_ORTHOLOGUE AFUA_8G07350)-RELATED"/>
    <property type="match status" value="1"/>
</dbReference>
<dbReference type="PANTHER" id="PTHR36440">
    <property type="entry name" value="PUTATIVE (AFU_ORTHOLOGUE AFUA_8G07350)-RELATED"/>
    <property type="match status" value="1"/>
</dbReference>
<feature type="domain" description="Cupin type-2" evidence="1">
    <location>
        <begin position="36"/>
        <end position="100"/>
    </location>
</feature>
<organism evidence="2 3">
    <name type="scientific">Solirubrobacter ginsenosidimutans</name>
    <dbReference type="NCBI Taxonomy" id="490573"/>
    <lineage>
        <taxon>Bacteria</taxon>
        <taxon>Bacillati</taxon>
        <taxon>Actinomycetota</taxon>
        <taxon>Thermoleophilia</taxon>
        <taxon>Solirubrobacterales</taxon>
        <taxon>Solirubrobacteraceae</taxon>
        <taxon>Solirubrobacter</taxon>
    </lineage>
</organism>
<gene>
    <name evidence="2" type="ORF">OM076_28850</name>
</gene>
<dbReference type="Gene3D" id="2.60.120.10">
    <property type="entry name" value="Jelly Rolls"/>
    <property type="match status" value="1"/>
</dbReference>
<evidence type="ECO:0000259" key="1">
    <source>
        <dbReference type="Pfam" id="PF07883"/>
    </source>
</evidence>
<dbReference type="InterPro" id="IPR014710">
    <property type="entry name" value="RmlC-like_jellyroll"/>
</dbReference>
<dbReference type="InterPro" id="IPR011051">
    <property type="entry name" value="RmlC_Cupin_sf"/>
</dbReference>
<protein>
    <submittedName>
        <fullName evidence="2">Cupin domain-containing protein</fullName>
    </submittedName>
</protein>
<dbReference type="AlphaFoldDB" id="A0A9X3MX33"/>
<name>A0A9X3MX33_9ACTN</name>
<dbReference type="InterPro" id="IPR053146">
    <property type="entry name" value="QDO-like"/>
</dbReference>
<evidence type="ECO:0000313" key="3">
    <source>
        <dbReference type="Proteomes" id="UP001149140"/>
    </source>
</evidence>
<dbReference type="Pfam" id="PF07883">
    <property type="entry name" value="Cupin_2"/>
    <property type="match status" value="1"/>
</dbReference>
<evidence type="ECO:0000313" key="2">
    <source>
        <dbReference type="EMBL" id="MDA0164314.1"/>
    </source>
</evidence>
<reference evidence="2" key="1">
    <citation type="submission" date="2022-10" db="EMBL/GenBank/DDBJ databases">
        <title>The WGS of Solirubrobacter ginsenosidimutans DSM 21036.</title>
        <authorList>
            <person name="Jiang Z."/>
        </authorList>
    </citation>
    <scope>NUCLEOTIDE SEQUENCE</scope>
    <source>
        <strain evidence="2">DSM 21036</strain>
    </source>
</reference>
<accession>A0A9X3MX33</accession>
<comment type="caution">
    <text evidence="2">The sequence shown here is derived from an EMBL/GenBank/DDBJ whole genome shotgun (WGS) entry which is preliminary data.</text>
</comment>